<proteinExistence type="predicted"/>
<evidence type="ECO:0000313" key="2">
    <source>
        <dbReference type="EMBL" id="CEL64029.1"/>
    </source>
</evidence>
<dbReference type="EMBL" id="LN679195">
    <property type="protein sequence ID" value="CEL64029.1"/>
    <property type="molecule type" value="Genomic_DNA"/>
</dbReference>
<evidence type="ECO:0000313" key="3">
    <source>
        <dbReference type="Proteomes" id="UP000059188"/>
    </source>
</evidence>
<feature type="region of interest" description="Disordered" evidence="1">
    <location>
        <begin position="1"/>
        <end position="61"/>
    </location>
</feature>
<name>A0A0B7G4J2_THACB</name>
<sequence>MDDGGKRQEAQPPYCTGTPKTPERSGVFRFWGPARLDPTDPECSASTPERSTSTSEHHTQYSEVLAHLYESVSTPEFFGSP</sequence>
<evidence type="ECO:0000256" key="1">
    <source>
        <dbReference type="SAM" id="MobiDB-lite"/>
    </source>
</evidence>
<reference evidence="2 3" key="1">
    <citation type="submission" date="2014-11" db="EMBL/GenBank/DDBJ databases">
        <authorList>
            <person name="Wibberg Daniel"/>
        </authorList>
    </citation>
    <scope>NUCLEOTIDE SEQUENCE [LARGE SCALE GENOMIC DNA]</scope>
    <source>
        <strain evidence="2">Rhizoctonia solani AG1-IB 7/3/14</strain>
    </source>
</reference>
<accession>A0A0B7G4J2</accession>
<organism evidence="2 3">
    <name type="scientific">Thanatephorus cucumeris (strain AG1-IB / isolate 7/3/14)</name>
    <name type="common">Lettuce bottom rot fungus</name>
    <name type="synonym">Rhizoctonia solani</name>
    <dbReference type="NCBI Taxonomy" id="1108050"/>
    <lineage>
        <taxon>Eukaryota</taxon>
        <taxon>Fungi</taxon>
        <taxon>Dikarya</taxon>
        <taxon>Basidiomycota</taxon>
        <taxon>Agaricomycotina</taxon>
        <taxon>Agaricomycetes</taxon>
        <taxon>Cantharellales</taxon>
        <taxon>Ceratobasidiaceae</taxon>
        <taxon>Rhizoctonia</taxon>
        <taxon>Rhizoctonia solani AG-1</taxon>
    </lineage>
</organism>
<dbReference type="Proteomes" id="UP000059188">
    <property type="component" value="Unassembled WGS sequence"/>
</dbReference>
<feature type="compositionally biased region" description="Polar residues" evidence="1">
    <location>
        <begin position="44"/>
        <end position="54"/>
    </location>
</feature>
<gene>
    <name evidence="2" type="ORF">RSOLAG1IB_11013</name>
</gene>
<protein>
    <submittedName>
        <fullName evidence="2">Uncharacterized protein</fullName>
    </submittedName>
</protein>
<keyword evidence="3" id="KW-1185">Reference proteome</keyword>
<dbReference type="AlphaFoldDB" id="A0A0B7G4J2"/>